<dbReference type="eggNOG" id="ENOG5030I96">
    <property type="taxonomic scope" value="Bacteria"/>
</dbReference>
<dbReference type="EMBL" id="CP000828">
    <property type="protein sequence ID" value="ABW29492.1"/>
    <property type="molecule type" value="Genomic_DNA"/>
</dbReference>
<dbReference type="OrthoDB" id="570908at2"/>
<name>B0CG45_ACAM1</name>
<keyword evidence="2" id="KW-0472">Membrane</keyword>
<reference evidence="3 4" key="1">
    <citation type="journal article" date="2008" name="Proc. Natl. Acad. Sci. U.S.A.">
        <title>Niche adaptation and genome expansion in the chlorophyll d-producing cyanobacterium Acaryochloris marina.</title>
        <authorList>
            <person name="Swingley W.D."/>
            <person name="Chen M."/>
            <person name="Cheung P.C."/>
            <person name="Conrad A.L."/>
            <person name="Dejesa L.C."/>
            <person name="Hao J."/>
            <person name="Honchak B.M."/>
            <person name="Karbach L.E."/>
            <person name="Kurdoglu A."/>
            <person name="Lahiri S."/>
            <person name="Mastrian S.D."/>
            <person name="Miyashita H."/>
            <person name="Page L."/>
            <person name="Ramakrishna P."/>
            <person name="Satoh S."/>
            <person name="Sattley W.M."/>
            <person name="Shimada Y."/>
            <person name="Taylor H.L."/>
            <person name="Tomo T."/>
            <person name="Tsuchiya T."/>
            <person name="Wang Z.T."/>
            <person name="Raymond J."/>
            <person name="Mimuro M."/>
            <person name="Blankenship R.E."/>
            <person name="Touchman J.W."/>
        </authorList>
    </citation>
    <scope>NUCLEOTIDE SEQUENCE [LARGE SCALE GENOMIC DNA]</scope>
    <source>
        <strain evidence="4">MBIC 11017</strain>
    </source>
</reference>
<accession>B0CG45</accession>
<feature type="compositionally biased region" description="Polar residues" evidence="1">
    <location>
        <begin position="289"/>
        <end position="301"/>
    </location>
</feature>
<feature type="region of interest" description="Disordered" evidence="1">
    <location>
        <begin position="289"/>
        <end position="316"/>
    </location>
</feature>
<dbReference type="Proteomes" id="UP000000268">
    <property type="component" value="Chromosome"/>
</dbReference>
<feature type="transmembrane region" description="Helical" evidence="2">
    <location>
        <begin position="69"/>
        <end position="88"/>
    </location>
</feature>
<proteinExistence type="predicted"/>
<keyword evidence="2" id="KW-0812">Transmembrane</keyword>
<organism evidence="3 4">
    <name type="scientific">Acaryochloris marina (strain MBIC 11017)</name>
    <dbReference type="NCBI Taxonomy" id="329726"/>
    <lineage>
        <taxon>Bacteria</taxon>
        <taxon>Bacillati</taxon>
        <taxon>Cyanobacteriota</taxon>
        <taxon>Cyanophyceae</taxon>
        <taxon>Acaryochloridales</taxon>
        <taxon>Acaryochloridaceae</taxon>
        <taxon>Acaryochloris</taxon>
    </lineage>
</organism>
<gene>
    <name evidence="3" type="ordered locus">AM1_4516</name>
</gene>
<evidence type="ECO:0000256" key="2">
    <source>
        <dbReference type="SAM" id="Phobius"/>
    </source>
</evidence>
<keyword evidence="2" id="KW-1133">Transmembrane helix</keyword>
<dbReference type="STRING" id="329726.AM1_4516"/>
<dbReference type="RefSeq" id="WP_012164805.1">
    <property type="nucleotide sequence ID" value="NC_009925.1"/>
</dbReference>
<evidence type="ECO:0000313" key="4">
    <source>
        <dbReference type="Proteomes" id="UP000000268"/>
    </source>
</evidence>
<protein>
    <submittedName>
        <fullName evidence="3">Uncharacterized protein</fullName>
    </submittedName>
</protein>
<feature type="transmembrane region" description="Helical" evidence="2">
    <location>
        <begin position="12"/>
        <end position="33"/>
    </location>
</feature>
<feature type="transmembrane region" description="Helical" evidence="2">
    <location>
        <begin position="39"/>
        <end position="62"/>
    </location>
</feature>
<evidence type="ECO:0000256" key="1">
    <source>
        <dbReference type="SAM" id="MobiDB-lite"/>
    </source>
</evidence>
<dbReference type="AlphaFoldDB" id="B0CG45"/>
<sequence length="316" mass="34446">MKPYRPSNKVPGTGWVWLLALSTLGGAVVGGGIAFIARWIYLLLIFPALMGFTSGSATTVAIKKGKVRSPLVGLLFGVLAGLSTYGAYHGGEYFFTRQSFAKEIEAELGQDMEPAEIDALMDAFFQEQTGSSGFVGYLKFSAKQGLSIGRAGSSSEGVPLNETFTWIYWLIELAIIEAISVVMAKSAAEDPFCETCDQWYGLGQRIGMVEDDQSQVFLKALEADQIVQAATHIQPRVTTIPHLEVDRRQCPGYPQEDVVLEVQRYSENKKGEGKRSPVLLGMLSHRQNVQLTEAISTSSQPDPKPDTNEPDTSPEG</sequence>
<evidence type="ECO:0000313" key="3">
    <source>
        <dbReference type="EMBL" id="ABW29492.1"/>
    </source>
</evidence>
<dbReference type="KEGG" id="amr:AM1_4516"/>
<keyword evidence="4" id="KW-1185">Reference proteome</keyword>
<dbReference type="HOGENOM" id="CLU_878862_0_0_3"/>